<protein>
    <submittedName>
        <fullName evidence="1">Uncharacterized protein</fullName>
    </submittedName>
</protein>
<evidence type="ECO:0000313" key="1">
    <source>
        <dbReference type="EMBL" id="GAH38717.1"/>
    </source>
</evidence>
<dbReference type="AlphaFoldDB" id="X1F1C3"/>
<sequence>AASREPNKAMHAIIDPMLKVPTSPGNILAGYLLKMKNGINTAIATIEKMMASAEFHNIPHINREQTAIKHVPEPSPLYPSNMLTIFANTATINGIVKGYKRVNRSFPKTGIVGDEIWIKPK</sequence>
<proteinExistence type="predicted"/>
<accession>X1F1C3</accession>
<name>X1F1C3_9ZZZZ</name>
<dbReference type="EMBL" id="BARU01013600">
    <property type="protein sequence ID" value="GAH38717.1"/>
    <property type="molecule type" value="Genomic_DNA"/>
</dbReference>
<comment type="caution">
    <text evidence="1">The sequence shown here is derived from an EMBL/GenBank/DDBJ whole genome shotgun (WGS) entry which is preliminary data.</text>
</comment>
<organism evidence="1">
    <name type="scientific">marine sediment metagenome</name>
    <dbReference type="NCBI Taxonomy" id="412755"/>
    <lineage>
        <taxon>unclassified sequences</taxon>
        <taxon>metagenomes</taxon>
        <taxon>ecological metagenomes</taxon>
    </lineage>
</organism>
<feature type="non-terminal residue" evidence="1">
    <location>
        <position position="1"/>
    </location>
</feature>
<gene>
    <name evidence="1" type="ORF">S03H2_24470</name>
</gene>
<reference evidence="1" key="1">
    <citation type="journal article" date="2014" name="Front. Microbiol.">
        <title>High frequency of phylogenetically diverse reductive dehalogenase-homologous genes in deep subseafloor sedimentary metagenomes.</title>
        <authorList>
            <person name="Kawai M."/>
            <person name="Futagami T."/>
            <person name="Toyoda A."/>
            <person name="Takaki Y."/>
            <person name="Nishi S."/>
            <person name="Hori S."/>
            <person name="Arai W."/>
            <person name="Tsubouchi T."/>
            <person name="Morono Y."/>
            <person name="Uchiyama I."/>
            <person name="Ito T."/>
            <person name="Fujiyama A."/>
            <person name="Inagaki F."/>
            <person name="Takami H."/>
        </authorList>
    </citation>
    <scope>NUCLEOTIDE SEQUENCE</scope>
    <source>
        <strain evidence="1">Expedition CK06-06</strain>
    </source>
</reference>